<evidence type="ECO:0000256" key="1">
    <source>
        <dbReference type="SAM" id="Phobius"/>
    </source>
</evidence>
<keyword evidence="4" id="KW-1185">Reference proteome</keyword>
<dbReference type="Proteomes" id="UP000006039">
    <property type="component" value="Unassembled WGS sequence"/>
</dbReference>
<evidence type="ECO:0000313" key="2">
    <source>
        <dbReference type="EMBL" id="EJT80782.1"/>
    </source>
</evidence>
<keyword evidence="1" id="KW-0472">Membrane</keyword>
<reference evidence="3" key="5">
    <citation type="submission" date="2018-04" db="UniProtKB">
        <authorList>
            <consortium name="EnsemblFungi"/>
        </authorList>
    </citation>
    <scope>IDENTIFICATION</scope>
    <source>
        <strain evidence="3">R3-111a-1</strain>
    </source>
</reference>
<gene>
    <name evidence="3" type="primary">20341234</name>
    <name evidence="2" type="ORF">GGTG_00776</name>
</gene>
<dbReference type="EMBL" id="GL385395">
    <property type="protein sequence ID" value="EJT80782.1"/>
    <property type="molecule type" value="Genomic_DNA"/>
</dbReference>
<evidence type="ECO:0000313" key="4">
    <source>
        <dbReference type="Proteomes" id="UP000006039"/>
    </source>
</evidence>
<dbReference type="VEuPathDB" id="FungiDB:GGTG_00776"/>
<proteinExistence type="predicted"/>
<dbReference type="AlphaFoldDB" id="J3NHN9"/>
<protein>
    <submittedName>
        <fullName evidence="2 3">Uncharacterized protein</fullName>
    </submittedName>
</protein>
<evidence type="ECO:0000313" key="3">
    <source>
        <dbReference type="EnsemblFungi" id="EJT80782"/>
    </source>
</evidence>
<dbReference type="HOGENOM" id="CLU_2097012_0_0_1"/>
<organism evidence="2">
    <name type="scientific">Gaeumannomyces tritici (strain R3-111a-1)</name>
    <name type="common">Wheat and barley take-all root rot fungus</name>
    <name type="synonym">Gaeumannomyces graminis var. tritici</name>
    <dbReference type="NCBI Taxonomy" id="644352"/>
    <lineage>
        <taxon>Eukaryota</taxon>
        <taxon>Fungi</taxon>
        <taxon>Dikarya</taxon>
        <taxon>Ascomycota</taxon>
        <taxon>Pezizomycotina</taxon>
        <taxon>Sordariomycetes</taxon>
        <taxon>Sordariomycetidae</taxon>
        <taxon>Magnaporthales</taxon>
        <taxon>Magnaporthaceae</taxon>
        <taxon>Gaeumannomyces</taxon>
    </lineage>
</organism>
<keyword evidence="1" id="KW-1133">Transmembrane helix</keyword>
<reference evidence="2" key="2">
    <citation type="submission" date="2010-07" db="EMBL/GenBank/DDBJ databases">
        <authorList>
            <consortium name="The Broad Institute Genome Sequencing Platform"/>
            <consortium name="Broad Institute Genome Sequencing Center for Infectious Disease"/>
            <person name="Ma L.-J."/>
            <person name="Dead R."/>
            <person name="Young S."/>
            <person name="Zeng Q."/>
            <person name="Koehrsen M."/>
            <person name="Alvarado L."/>
            <person name="Berlin A."/>
            <person name="Chapman S.B."/>
            <person name="Chen Z."/>
            <person name="Freedman E."/>
            <person name="Gellesch M."/>
            <person name="Goldberg J."/>
            <person name="Griggs A."/>
            <person name="Gujja S."/>
            <person name="Heilman E.R."/>
            <person name="Heiman D."/>
            <person name="Hepburn T."/>
            <person name="Howarth C."/>
            <person name="Jen D."/>
            <person name="Larson L."/>
            <person name="Mehta T."/>
            <person name="Neiman D."/>
            <person name="Pearson M."/>
            <person name="Roberts A."/>
            <person name="Saif S."/>
            <person name="Shea T."/>
            <person name="Shenoy N."/>
            <person name="Sisk P."/>
            <person name="Stolte C."/>
            <person name="Sykes S."/>
            <person name="Walk T."/>
            <person name="White J."/>
            <person name="Yandava C."/>
            <person name="Haas B."/>
            <person name="Nusbaum C."/>
            <person name="Birren B."/>
        </authorList>
    </citation>
    <scope>NUCLEOTIDE SEQUENCE</scope>
    <source>
        <strain evidence="2">R3-111a-1</strain>
    </source>
</reference>
<reference evidence="3" key="4">
    <citation type="journal article" date="2015" name="G3 (Bethesda)">
        <title>Genome sequences of three phytopathogenic species of the Magnaporthaceae family of fungi.</title>
        <authorList>
            <person name="Okagaki L.H."/>
            <person name="Nunes C.C."/>
            <person name="Sailsbery J."/>
            <person name="Clay B."/>
            <person name="Brown D."/>
            <person name="John T."/>
            <person name="Oh Y."/>
            <person name="Young N."/>
            <person name="Fitzgerald M."/>
            <person name="Haas B.J."/>
            <person name="Zeng Q."/>
            <person name="Young S."/>
            <person name="Adiconis X."/>
            <person name="Fan L."/>
            <person name="Levin J.Z."/>
            <person name="Mitchell T.K."/>
            <person name="Okubara P.A."/>
            <person name="Farman M.L."/>
            <person name="Kohn L.M."/>
            <person name="Birren B."/>
            <person name="Ma L.-J."/>
            <person name="Dean R.A."/>
        </authorList>
    </citation>
    <scope>NUCLEOTIDE SEQUENCE</scope>
    <source>
        <strain evidence="3">R3-111a-1</strain>
    </source>
</reference>
<accession>J3NHN9</accession>
<feature type="transmembrane region" description="Helical" evidence="1">
    <location>
        <begin position="84"/>
        <end position="106"/>
    </location>
</feature>
<sequence>MCNGNNKSYHGLQYWAIRPPNNYQLLLMPSHVLDLLAPATHIGYHYEQQNNSSLLEHRLFNAYPLPISAKKDALKGPPRHSESLLRSFPCLTLLWFLLEFVLIVGFSNPNSGPTNS</sequence>
<name>J3NHN9_GAET3</name>
<reference evidence="4" key="1">
    <citation type="submission" date="2010-07" db="EMBL/GenBank/DDBJ databases">
        <title>The genome sequence of Gaeumannomyces graminis var. tritici strain R3-111a-1.</title>
        <authorList>
            <consortium name="The Broad Institute Genome Sequencing Platform"/>
            <person name="Ma L.-J."/>
            <person name="Dead R."/>
            <person name="Young S."/>
            <person name="Zeng Q."/>
            <person name="Koehrsen M."/>
            <person name="Alvarado L."/>
            <person name="Berlin A."/>
            <person name="Chapman S.B."/>
            <person name="Chen Z."/>
            <person name="Freedman E."/>
            <person name="Gellesch M."/>
            <person name="Goldberg J."/>
            <person name="Griggs A."/>
            <person name="Gujja S."/>
            <person name="Heilman E.R."/>
            <person name="Heiman D."/>
            <person name="Hepburn T."/>
            <person name="Howarth C."/>
            <person name="Jen D."/>
            <person name="Larson L."/>
            <person name="Mehta T."/>
            <person name="Neiman D."/>
            <person name="Pearson M."/>
            <person name="Roberts A."/>
            <person name="Saif S."/>
            <person name="Shea T."/>
            <person name="Shenoy N."/>
            <person name="Sisk P."/>
            <person name="Stolte C."/>
            <person name="Sykes S."/>
            <person name="Walk T."/>
            <person name="White J."/>
            <person name="Yandava C."/>
            <person name="Haas B."/>
            <person name="Nusbaum C."/>
            <person name="Birren B."/>
        </authorList>
    </citation>
    <scope>NUCLEOTIDE SEQUENCE [LARGE SCALE GENOMIC DNA]</scope>
    <source>
        <strain evidence="4">R3-111a-1</strain>
    </source>
</reference>
<dbReference type="EnsemblFungi" id="EJT80782">
    <property type="protein sequence ID" value="EJT80782"/>
    <property type="gene ID" value="GGTG_00776"/>
</dbReference>
<keyword evidence="1" id="KW-0812">Transmembrane</keyword>
<dbReference type="RefSeq" id="XP_009216791.1">
    <property type="nucleotide sequence ID" value="XM_009218527.1"/>
</dbReference>
<reference evidence="2" key="3">
    <citation type="submission" date="2010-09" db="EMBL/GenBank/DDBJ databases">
        <title>Annotation of Gaeumannomyces graminis var. tritici R3-111a-1.</title>
        <authorList>
            <consortium name="The Broad Institute Genome Sequencing Platform"/>
            <person name="Ma L.-J."/>
            <person name="Dead R."/>
            <person name="Young S.K."/>
            <person name="Zeng Q."/>
            <person name="Gargeya S."/>
            <person name="Fitzgerald M."/>
            <person name="Haas B."/>
            <person name="Abouelleil A."/>
            <person name="Alvarado L."/>
            <person name="Arachchi H.M."/>
            <person name="Berlin A."/>
            <person name="Brown A."/>
            <person name="Chapman S.B."/>
            <person name="Chen Z."/>
            <person name="Dunbar C."/>
            <person name="Freedman E."/>
            <person name="Gearin G."/>
            <person name="Gellesch M."/>
            <person name="Goldberg J."/>
            <person name="Griggs A."/>
            <person name="Gujja S."/>
            <person name="Heiman D."/>
            <person name="Howarth C."/>
            <person name="Larson L."/>
            <person name="Lui A."/>
            <person name="MacDonald P.J.P."/>
            <person name="Mehta T."/>
            <person name="Montmayeur A."/>
            <person name="Murphy C."/>
            <person name="Neiman D."/>
            <person name="Pearson M."/>
            <person name="Priest M."/>
            <person name="Roberts A."/>
            <person name="Saif S."/>
            <person name="Shea T."/>
            <person name="Shenoy N."/>
            <person name="Sisk P."/>
            <person name="Stolte C."/>
            <person name="Sykes S."/>
            <person name="Yandava C."/>
            <person name="Wortman J."/>
            <person name="Nusbaum C."/>
            <person name="Birren B."/>
        </authorList>
    </citation>
    <scope>NUCLEOTIDE SEQUENCE</scope>
    <source>
        <strain evidence="2">R3-111a-1</strain>
    </source>
</reference>
<dbReference type="GeneID" id="20341234"/>